<dbReference type="Proteomes" id="UP000314294">
    <property type="component" value="Unassembled WGS sequence"/>
</dbReference>
<name>A0A4Z2FAZ9_9TELE</name>
<gene>
    <name evidence="1" type="ORF">EYF80_051520</name>
</gene>
<sequence>MLFRGVKDERVQHLLQEVDLSSGHSPPLLISMISSCASGQSPVPIMLPDPTMPGPTTLPISLCGEAVAIARASGLQ</sequence>
<evidence type="ECO:0000313" key="2">
    <source>
        <dbReference type="Proteomes" id="UP000314294"/>
    </source>
</evidence>
<organism evidence="1 2">
    <name type="scientific">Liparis tanakae</name>
    <name type="common">Tanaka's snailfish</name>
    <dbReference type="NCBI Taxonomy" id="230148"/>
    <lineage>
        <taxon>Eukaryota</taxon>
        <taxon>Metazoa</taxon>
        <taxon>Chordata</taxon>
        <taxon>Craniata</taxon>
        <taxon>Vertebrata</taxon>
        <taxon>Euteleostomi</taxon>
        <taxon>Actinopterygii</taxon>
        <taxon>Neopterygii</taxon>
        <taxon>Teleostei</taxon>
        <taxon>Neoteleostei</taxon>
        <taxon>Acanthomorphata</taxon>
        <taxon>Eupercaria</taxon>
        <taxon>Perciformes</taxon>
        <taxon>Cottioidei</taxon>
        <taxon>Cottales</taxon>
        <taxon>Liparidae</taxon>
        <taxon>Liparis</taxon>
    </lineage>
</organism>
<evidence type="ECO:0000313" key="1">
    <source>
        <dbReference type="EMBL" id="TNN38317.1"/>
    </source>
</evidence>
<proteinExistence type="predicted"/>
<dbReference type="AlphaFoldDB" id="A0A4Z2FAZ9"/>
<protein>
    <submittedName>
        <fullName evidence="1">Uncharacterized protein</fullName>
    </submittedName>
</protein>
<reference evidence="1 2" key="1">
    <citation type="submission" date="2019-03" db="EMBL/GenBank/DDBJ databases">
        <title>First draft genome of Liparis tanakae, snailfish: a comprehensive survey of snailfish specific genes.</title>
        <authorList>
            <person name="Kim W."/>
            <person name="Song I."/>
            <person name="Jeong J.-H."/>
            <person name="Kim D."/>
            <person name="Kim S."/>
            <person name="Ryu S."/>
            <person name="Song J.Y."/>
            <person name="Lee S.K."/>
        </authorList>
    </citation>
    <scope>NUCLEOTIDE SEQUENCE [LARGE SCALE GENOMIC DNA]</scope>
    <source>
        <tissue evidence="1">Muscle</tissue>
    </source>
</reference>
<comment type="caution">
    <text evidence="1">The sequence shown here is derived from an EMBL/GenBank/DDBJ whole genome shotgun (WGS) entry which is preliminary data.</text>
</comment>
<dbReference type="EMBL" id="SRLO01001383">
    <property type="protein sequence ID" value="TNN38317.1"/>
    <property type="molecule type" value="Genomic_DNA"/>
</dbReference>
<accession>A0A4Z2FAZ9</accession>
<keyword evidence="2" id="KW-1185">Reference proteome</keyword>